<keyword evidence="2" id="KW-1185">Reference proteome</keyword>
<reference evidence="2" key="1">
    <citation type="journal article" date="2022" name="Mol. Ecol. Resour.">
        <title>The genomes of chicory, endive, great burdock and yacon provide insights into Asteraceae palaeo-polyploidization history and plant inulin production.</title>
        <authorList>
            <person name="Fan W."/>
            <person name="Wang S."/>
            <person name="Wang H."/>
            <person name="Wang A."/>
            <person name="Jiang F."/>
            <person name="Liu H."/>
            <person name="Zhao H."/>
            <person name="Xu D."/>
            <person name="Zhang Y."/>
        </authorList>
    </citation>
    <scope>NUCLEOTIDE SEQUENCE [LARGE SCALE GENOMIC DNA]</scope>
    <source>
        <strain evidence="2">cv. Niubang</strain>
    </source>
</reference>
<organism evidence="1 2">
    <name type="scientific">Arctium lappa</name>
    <name type="common">Greater burdock</name>
    <name type="synonym">Lappa major</name>
    <dbReference type="NCBI Taxonomy" id="4217"/>
    <lineage>
        <taxon>Eukaryota</taxon>
        <taxon>Viridiplantae</taxon>
        <taxon>Streptophyta</taxon>
        <taxon>Embryophyta</taxon>
        <taxon>Tracheophyta</taxon>
        <taxon>Spermatophyta</taxon>
        <taxon>Magnoliopsida</taxon>
        <taxon>eudicotyledons</taxon>
        <taxon>Gunneridae</taxon>
        <taxon>Pentapetalae</taxon>
        <taxon>asterids</taxon>
        <taxon>campanulids</taxon>
        <taxon>Asterales</taxon>
        <taxon>Asteraceae</taxon>
        <taxon>Carduoideae</taxon>
        <taxon>Cardueae</taxon>
        <taxon>Arctiinae</taxon>
        <taxon>Arctium</taxon>
    </lineage>
</organism>
<proteinExistence type="predicted"/>
<evidence type="ECO:0000313" key="1">
    <source>
        <dbReference type="EMBL" id="KAI3702280.1"/>
    </source>
</evidence>
<accession>A0ACB9A1L5</accession>
<dbReference type="EMBL" id="CM042055">
    <property type="protein sequence ID" value="KAI3702280.1"/>
    <property type="molecule type" value="Genomic_DNA"/>
</dbReference>
<sequence>MSSSCCGGKCGCGSDCKCGSSCGGCKMYPDMSSCEKNTTPETLILGVASNKSDGAAEMAGAQKEGCMCSPCMCNPCMCN</sequence>
<gene>
    <name evidence="1" type="ORF">L6452_28013</name>
</gene>
<reference evidence="1 2" key="2">
    <citation type="journal article" date="2022" name="Mol. Ecol. Resour.">
        <title>The genomes of chicory, endive, great burdock and yacon provide insights into Asteraceae paleo-polyploidization history and plant inulin production.</title>
        <authorList>
            <person name="Fan W."/>
            <person name="Wang S."/>
            <person name="Wang H."/>
            <person name="Wang A."/>
            <person name="Jiang F."/>
            <person name="Liu H."/>
            <person name="Zhao H."/>
            <person name="Xu D."/>
            <person name="Zhang Y."/>
        </authorList>
    </citation>
    <scope>NUCLEOTIDE SEQUENCE [LARGE SCALE GENOMIC DNA]</scope>
    <source>
        <strain evidence="2">cv. Niubang</strain>
    </source>
</reference>
<protein>
    <submittedName>
        <fullName evidence="1">Uncharacterized protein</fullName>
    </submittedName>
</protein>
<comment type="caution">
    <text evidence="1">The sequence shown here is derived from an EMBL/GenBank/DDBJ whole genome shotgun (WGS) entry which is preliminary data.</text>
</comment>
<dbReference type="Proteomes" id="UP001055879">
    <property type="component" value="Linkage Group LG09"/>
</dbReference>
<evidence type="ECO:0000313" key="2">
    <source>
        <dbReference type="Proteomes" id="UP001055879"/>
    </source>
</evidence>
<name>A0ACB9A1L5_ARCLA</name>